<dbReference type="Pfam" id="PF12014">
    <property type="entry name" value="Cyclin_D1_bind"/>
    <property type="match status" value="1"/>
</dbReference>
<accession>A0A5M8PKW8</accession>
<evidence type="ECO:0000313" key="5">
    <source>
        <dbReference type="EMBL" id="KAA6410117.1"/>
    </source>
</evidence>
<evidence type="ECO:0000256" key="3">
    <source>
        <dbReference type="SAM" id="MobiDB-lite"/>
    </source>
</evidence>
<keyword evidence="2" id="KW-0833">Ubl conjugation pathway</keyword>
<sequence>MERLSRFLSFASLSSPPILAPDHTSQTPPGMQLPRTNASALLALPAEIIHQILTLLDPISLADLSQTCHLLHSHAEDGKLWYDIVQEHVPAQRLLSPGLCKTWRDLYAAHHPYWFLTRHKLWFSDKSYTGTAMTGSLIVARFDPRRCCIEAYRLVAEQGDHTFEQWALDPSVIIHAFNPRLRLWLDDPVIKLDLRSAPLGKRLQKEILMPTGNAQGIRSLLFRSLRVAPANQNRSMLLWPPEIIPTPERVRNHSPSLFRSDSQKPKTLADASDTTFRIRKWMEFGSFAVSIGLRMGEDVMTFSTLPEDSYTPTKEKPWRGIWVGDYAGHGCEFLVVLQPDEHAELSNSRSSSQESSFSHASTNMESASGGAISVNENETDEQAEEAPYSGRLEAIKLTGDPNVPRGEYTFIADDIGRKGFIRIAEEQPFLGARVVKSRGHVAARGFINHSYIPSELIMISHDRLAQYWVEFGHISFYSRVNIDDYLGFNKEQPQA</sequence>
<comment type="caution">
    <text evidence="5">The sequence shown here is derived from an EMBL/GenBank/DDBJ whole genome shotgun (WGS) entry which is preliminary data.</text>
</comment>
<dbReference type="PANTHER" id="PTHR10706">
    <property type="entry name" value="F-BOX FAMILY PROTEIN"/>
    <property type="match status" value="1"/>
</dbReference>
<dbReference type="AlphaFoldDB" id="A0A5M8PKW8"/>
<dbReference type="UniPathway" id="UPA00143"/>
<evidence type="ECO:0000256" key="2">
    <source>
        <dbReference type="ARBA" id="ARBA00022786"/>
    </source>
</evidence>
<name>A0A5M8PKW8_9LECA</name>
<dbReference type="Pfam" id="PF12937">
    <property type="entry name" value="F-box-like"/>
    <property type="match status" value="1"/>
</dbReference>
<evidence type="ECO:0000256" key="1">
    <source>
        <dbReference type="ARBA" id="ARBA00004906"/>
    </source>
</evidence>
<dbReference type="SMART" id="SM00256">
    <property type="entry name" value="FBOX"/>
    <property type="match status" value="1"/>
</dbReference>
<dbReference type="InterPro" id="IPR001810">
    <property type="entry name" value="F-box_dom"/>
</dbReference>
<dbReference type="Proteomes" id="UP000324767">
    <property type="component" value="Unassembled WGS sequence"/>
</dbReference>
<evidence type="ECO:0000313" key="6">
    <source>
        <dbReference type="Proteomes" id="UP000324767"/>
    </source>
</evidence>
<feature type="domain" description="F-box" evidence="4">
    <location>
        <begin position="38"/>
        <end position="84"/>
    </location>
</feature>
<dbReference type="InterPro" id="IPR045048">
    <property type="entry name" value="FBXO31/39"/>
</dbReference>
<dbReference type="PANTHER" id="PTHR10706:SF130">
    <property type="entry name" value="F-BOX ONLY PROTEIN 31"/>
    <property type="match status" value="1"/>
</dbReference>
<dbReference type="EMBL" id="VXIT01000009">
    <property type="protein sequence ID" value="KAA6410117.1"/>
    <property type="molecule type" value="Genomic_DNA"/>
</dbReference>
<feature type="compositionally biased region" description="Low complexity" evidence="3">
    <location>
        <begin position="346"/>
        <end position="361"/>
    </location>
</feature>
<evidence type="ECO:0000259" key="4">
    <source>
        <dbReference type="PROSITE" id="PS50181"/>
    </source>
</evidence>
<organism evidence="5 6">
    <name type="scientific">Lasallia pustulata</name>
    <dbReference type="NCBI Taxonomy" id="136370"/>
    <lineage>
        <taxon>Eukaryota</taxon>
        <taxon>Fungi</taxon>
        <taxon>Dikarya</taxon>
        <taxon>Ascomycota</taxon>
        <taxon>Pezizomycotina</taxon>
        <taxon>Lecanoromycetes</taxon>
        <taxon>OSLEUM clade</taxon>
        <taxon>Umbilicariomycetidae</taxon>
        <taxon>Umbilicariales</taxon>
        <taxon>Umbilicariaceae</taxon>
        <taxon>Lasallia</taxon>
    </lineage>
</organism>
<gene>
    <name evidence="5" type="ORF">FRX48_05536</name>
</gene>
<dbReference type="PROSITE" id="PS50181">
    <property type="entry name" value="FBOX"/>
    <property type="match status" value="1"/>
</dbReference>
<dbReference type="OrthoDB" id="722566at2759"/>
<dbReference type="SUPFAM" id="SSF81383">
    <property type="entry name" value="F-box domain"/>
    <property type="match status" value="1"/>
</dbReference>
<dbReference type="InterPro" id="IPR036047">
    <property type="entry name" value="F-box-like_dom_sf"/>
</dbReference>
<feature type="region of interest" description="Disordered" evidence="3">
    <location>
        <begin position="345"/>
        <end position="368"/>
    </location>
</feature>
<proteinExistence type="predicted"/>
<reference evidence="5 6" key="1">
    <citation type="submission" date="2019-09" db="EMBL/GenBank/DDBJ databases">
        <title>The hologenome of the rock-dwelling lichen Lasallia pustulata.</title>
        <authorList>
            <person name="Greshake Tzovaras B."/>
            <person name="Segers F."/>
            <person name="Bicker A."/>
            <person name="Dal Grande F."/>
            <person name="Otte J."/>
            <person name="Hankeln T."/>
            <person name="Schmitt I."/>
            <person name="Ebersberger I."/>
        </authorList>
    </citation>
    <scope>NUCLEOTIDE SEQUENCE [LARGE SCALE GENOMIC DNA]</scope>
    <source>
        <strain evidence="5">A1-1</strain>
    </source>
</reference>
<dbReference type="GO" id="GO:0016567">
    <property type="term" value="P:protein ubiquitination"/>
    <property type="evidence" value="ECO:0007669"/>
    <property type="project" value="UniProtKB-UniPathway"/>
</dbReference>
<dbReference type="Gene3D" id="1.20.1280.50">
    <property type="match status" value="1"/>
</dbReference>
<comment type="pathway">
    <text evidence="1">Protein modification; protein ubiquitination.</text>
</comment>
<protein>
    <recommendedName>
        <fullName evidence="4">F-box domain-containing protein</fullName>
    </recommendedName>
</protein>